<feature type="transmembrane region" description="Helical" evidence="6">
    <location>
        <begin position="96"/>
        <end position="117"/>
    </location>
</feature>
<protein>
    <recommendedName>
        <fullName evidence="7">GtrA/DPMS transmembrane domain-containing protein</fullName>
    </recommendedName>
</protein>
<dbReference type="GO" id="GO:0000271">
    <property type="term" value="P:polysaccharide biosynthetic process"/>
    <property type="evidence" value="ECO:0007669"/>
    <property type="project" value="InterPro"/>
</dbReference>
<dbReference type="PANTHER" id="PTHR38459">
    <property type="entry name" value="PROPHAGE BACTOPRENOL-LINKED GLUCOSE TRANSLOCASE HOMOLOG"/>
    <property type="match status" value="1"/>
</dbReference>
<feature type="transmembrane region" description="Helical" evidence="6">
    <location>
        <begin position="29"/>
        <end position="52"/>
    </location>
</feature>
<organism evidence="8">
    <name type="scientific">Paraconexibacter sp. AEG42_29</name>
    <dbReference type="NCBI Taxonomy" id="2997339"/>
    <lineage>
        <taxon>Bacteria</taxon>
        <taxon>Bacillati</taxon>
        <taxon>Actinomycetota</taxon>
        <taxon>Thermoleophilia</taxon>
        <taxon>Solirubrobacterales</taxon>
        <taxon>Paraconexibacteraceae</taxon>
        <taxon>Paraconexibacter</taxon>
    </lineage>
</organism>
<keyword evidence="3 6" id="KW-0812">Transmembrane</keyword>
<dbReference type="PANTHER" id="PTHR38459:SF1">
    <property type="entry name" value="PROPHAGE BACTOPRENOL-LINKED GLUCOSE TRANSLOCASE HOMOLOG"/>
    <property type="match status" value="1"/>
</dbReference>
<feature type="domain" description="GtrA/DPMS transmembrane" evidence="7">
    <location>
        <begin position="31"/>
        <end position="146"/>
    </location>
</feature>
<name>A0AAU7B3E3_9ACTN</name>
<evidence type="ECO:0000256" key="3">
    <source>
        <dbReference type="ARBA" id="ARBA00022692"/>
    </source>
</evidence>
<keyword evidence="4 6" id="KW-1133">Transmembrane helix</keyword>
<dbReference type="KEGG" id="parq:DSM112329_05450"/>
<feature type="transmembrane region" description="Helical" evidence="6">
    <location>
        <begin position="58"/>
        <end position="76"/>
    </location>
</feature>
<evidence type="ECO:0000256" key="1">
    <source>
        <dbReference type="ARBA" id="ARBA00004141"/>
    </source>
</evidence>
<comment type="subcellular location">
    <subcellularLocation>
        <location evidence="1">Membrane</location>
        <topology evidence="1">Multi-pass membrane protein</topology>
    </subcellularLocation>
</comment>
<comment type="similarity">
    <text evidence="2">Belongs to the GtrA family.</text>
</comment>
<dbReference type="Pfam" id="PF04138">
    <property type="entry name" value="GtrA_DPMS_TM"/>
    <property type="match status" value="1"/>
</dbReference>
<sequence>MPDEAVVTPLPIHLRVRHGLRHPGNWLELVRFGAVGASGYVVNLATFTVAVHALDVDYRVAAVLAFLVGVINNFWWNRHWTFGASEGHAGFQAARFLTVSVGAFLFSFGILQALVSWADLAEVPAQAVAIVAATPLNFLGNKLWSFKG</sequence>
<gene>
    <name evidence="8" type="ORF">DSM112329_05450</name>
</gene>
<dbReference type="GO" id="GO:0005886">
    <property type="term" value="C:plasma membrane"/>
    <property type="evidence" value="ECO:0007669"/>
    <property type="project" value="TreeGrafter"/>
</dbReference>
<evidence type="ECO:0000256" key="4">
    <source>
        <dbReference type="ARBA" id="ARBA00022989"/>
    </source>
</evidence>
<dbReference type="InterPro" id="IPR007267">
    <property type="entry name" value="GtrA_DPMS_TM"/>
</dbReference>
<dbReference type="EMBL" id="CP114014">
    <property type="protein sequence ID" value="XAY08548.1"/>
    <property type="molecule type" value="Genomic_DNA"/>
</dbReference>
<reference evidence="8" key="1">
    <citation type="submission" date="2022-12" db="EMBL/GenBank/DDBJ databases">
        <title>Paraconexibacter alkalitolerans sp. nov. and Baekduia alba sp. nov., isolated from soil and emended description of the genera Paraconexibacter (Chun et al., 2020) and Baekduia (An et al., 2020).</title>
        <authorList>
            <person name="Vieira S."/>
            <person name="Huber K.J."/>
            <person name="Geppert A."/>
            <person name="Wolf J."/>
            <person name="Neumann-Schaal M."/>
            <person name="Muesken M."/>
            <person name="Overmann J."/>
        </authorList>
    </citation>
    <scope>NUCLEOTIDE SEQUENCE</scope>
    <source>
        <strain evidence="8">AEG42_29</strain>
    </source>
</reference>
<keyword evidence="5 6" id="KW-0472">Membrane</keyword>
<evidence type="ECO:0000256" key="6">
    <source>
        <dbReference type="SAM" id="Phobius"/>
    </source>
</evidence>
<dbReference type="RefSeq" id="WP_354699726.1">
    <property type="nucleotide sequence ID" value="NZ_CP114014.1"/>
</dbReference>
<dbReference type="AlphaFoldDB" id="A0AAU7B3E3"/>
<evidence type="ECO:0000256" key="2">
    <source>
        <dbReference type="ARBA" id="ARBA00009399"/>
    </source>
</evidence>
<proteinExistence type="inferred from homology"/>
<evidence type="ECO:0000313" key="8">
    <source>
        <dbReference type="EMBL" id="XAY08548.1"/>
    </source>
</evidence>
<evidence type="ECO:0000259" key="7">
    <source>
        <dbReference type="Pfam" id="PF04138"/>
    </source>
</evidence>
<accession>A0AAU7B3E3</accession>
<evidence type="ECO:0000256" key="5">
    <source>
        <dbReference type="ARBA" id="ARBA00023136"/>
    </source>
</evidence>
<dbReference type="InterPro" id="IPR051401">
    <property type="entry name" value="GtrA_CellWall_Glycosyl"/>
</dbReference>